<proteinExistence type="predicted"/>
<gene>
    <name evidence="1" type="ORF">ECRASSUSDP1_LOCUS28934</name>
</gene>
<name>A0AAD2DAJ7_EUPCR</name>
<protein>
    <submittedName>
        <fullName evidence="1">Uncharacterized protein</fullName>
    </submittedName>
</protein>
<comment type="caution">
    <text evidence="1">The sequence shown here is derived from an EMBL/GenBank/DDBJ whole genome shotgun (WGS) entry which is preliminary data.</text>
</comment>
<dbReference type="EMBL" id="CAMPGE010029818">
    <property type="protein sequence ID" value="CAI2387304.1"/>
    <property type="molecule type" value="Genomic_DNA"/>
</dbReference>
<dbReference type="Proteomes" id="UP001295684">
    <property type="component" value="Unassembled WGS sequence"/>
</dbReference>
<sequence length="86" mass="9547">MSHKSCAQNECCLSHITYSVRGRVCRCYRLGTLSQGPKLAGLLQRQASSAPGQCCTLNPRRFCTNPSCKSLERRPRAMGEISLKMI</sequence>
<accession>A0AAD2DAJ7</accession>
<keyword evidence="2" id="KW-1185">Reference proteome</keyword>
<evidence type="ECO:0000313" key="1">
    <source>
        <dbReference type="EMBL" id="CAI2387304.1"/>
    </source>
</evidence>
<dbReference type="AlphaFoldDB" id="A0AAD2DAJ7"/>
<evidence type="ECO:0000313" key="2">
    <source>
        <dbReference type="Proteomes" id="UP001295684"/>
    </source>
</evidence>
<organism evidence="1 2">
    <name type="scientific">Euplotes crassus</name>
    <dbReference type="NCBI Taxonomy" id="5936"/>
    <lineage>
        <taxon>Eukaryota</taxon>
        <taxon>Sar</taxon>
        <taxon>Alveolata</taxon>
        <taxon>Ciliophora</taxon>
        <taxon>Intramacronucleata</taxon>
        <taxon>Spirotrichea</taxon>
        <taxon>Hypotrichia</taxon>
        <taxon>Euplotida</taxon>
        <taxon>Euplotidae</taxon>
        <taxon>Moneuplotes</taxon>
    </lineage>
</organism>
<reference evidence="1" key="1">
    <citation type="submission" date="2023-07" db="EMBL/GenBank/DDBJ databases">
        <authorList>
            <consortium name="AG Swart"/>
            <person name="Singh M."/>
            <person name="Singh A."/>
            <person name="Seah K."/>
            <person name="Emmerich C."/>
        </authorList>
    </citation>
    <scope>NUCLEOTIDE SEQUENCE</scope>
    <source>
        <strain evidence="1">DP1</strain>
    </source>
</reference>